<dbReference type="PANTHER" id="PTHR47534">
    <property type="entry name" value="YALI0E05731P"/>
    <property type="match status" value="1"/>
</dbReference>
<keyword evidence="1" id="KW-0560">Oxidoreductase</keyword>
<evidence type="ECO:0000256" key="1">
    <source>
        <dbReference type="ARBA" id="ARBA00023002"/>
    </source>
</evidence>
<accession>A0AA38VH26</accession>
<comment type="caution">
    <text evidence="2">The sequence shown here is derived from an EMBL/GenBank/DDBJ whole genome shotgun (WGS) entry which is preliminary data.</text>
</comment>
<dbReference type="InterPro" id="IPR036291">
    <property type="entry name" value="NAD(P)-bd_dom_sf"/>
</dbReference>
<dbReference type="SUPFAM" id="SSF51735">
    <property type="entry name" value="NAD(P)-binding Rossmann-fold domains"/>
    <property type="match status" value="1"/>
</dbReference>
<dbReference type="InterPro" id="IPR052228">
    <property type="entry name" value="Sec_Metab_Biosynth_Oxidored"/>
</dbReference>
<keyword evidence="3" id="KW-1185">Reference proteome</keyword>
<proteinExistence type="predicted"/>
<reference evidence="2" key="1">
    <citation type="submission" date="2022-07" db="EMBL/GenBank/DDBJ databases">
        <title>Fungi with potential for degradation of polypropylene.</title>
        <authorList>
            <person name="Gostincar C."/>
        </authorList>
    </citation>
    <scope>NUCLEOTIDE SEQUENCE</scope>
    <source>
        <strain evidence="2">EXF-13308</strain>
    </source>
</reference>
<dbReference type="Pfam" id="PF00106">
    <property type="entry name" value="adh_short"/>
    <property type="match status" value="1"/>
</dbReference>
<dbReference type="Proteomes" id="UP001174694">
    <property type="component" value="Unassembled WGS sequence"/>
</dbReference>
<dbReference type="Gene3D" id="3.40.50.720">
    <property type="entry name" value="NAD(P)-binding Rossmann-like Domain"/>
    <property type="match status" value="1"/>
</dbReference>
<dbReference type="AlphaFoldDB" id="A0AA38VH26"/>
<evidence type="ECO:0000313" key="2">
    <source>
        <dbReference type="EMBL" id="KAJ9142495.1"/>
    </source>
</evidence>
<dbReference type="PANTHER" id="PTHR47534:SF3">
    <property type="entry name" value="ALCOHOL DEHYDROGENASE-LIKE C-TERMINAL DOMAIN-CONTAINING PROTEIN"/>
    <property type="match status" value="1"/>
</dbReference>
<dbReference type="GO" id="GO:0016491">
    <property type="term" value="F:oxidoreductase activity"/>
    <property type="evidence" value="ECO:0007669"/>
    <property type="project" value="UniProtKB-KW"/>
</dbReference>
<dbReference type="InterPro" id="IPR002347">
    <property type="entry name" value="SDR_fam"/>
</dbReference>
<dbReference type="EMBL" id="JANBVO010000022">
    <property type="protein sequence ID" value="KAJ9142495.1"/>
    <property type="molecule type" value="Genomic_DNA"/>
</dbReference>
<sequence>MVSPETIQQSNARVAALPRGLVALFIGASSGIGQAVLERFAQYAPAPRIYTVARAPTVASHEALLASLRQSHPSGTYNLIEADVSLVSEIDKVVRAITQTEIHLDILFLSAGFMAFEGRRDTREGLDPSMTTRYHSRLRAVQLLLPLLNSPAAVSPRVVSVLAAGMEGPINEHDLDLREPGSWSFWNASVYAATMSTLALEHLARQNPRLSVVHWSPGPVATPGLARAAQFGMSPPNQASQDEAGVRGLFIATSDRYAVGDGGLVPVPPGLGVAKKSGGGIFLVGPQGENVDNERLLGGMRSRGLDEKVWSFTQTVFAACAAQAAGT</sequence>
<gene>
    <name evidence="2" type="ORF">NKR23_g7300</name>
</gene>
<name>A0AA38VH26_9PEZI</name>
<evidence type="ECO:0000313" key="3">
    <source>
        <dbReference type="Proteomes" id="UP001174694"/>
    </source>
</evidence>
<organism evidence="2 3">
    <name type="scientific">Pleurostoma richardsiae</name>
    <dbReference type="NCBI Taxonomy" id="41990"/>
    <lineage>
        <taxon>Eukaryota</taxon>
        <taxon>Fungi</taxon>
        <taxon>Dikarya</taxon>
        <taxon>Ascomycota</taxon>
        <taxon>Pezizomycotina</taxon>
        <taxon>Sordariomycetes</taxon>
        <taxon>Sordariomycetidae</taxon>
        <taxon>Calosphaeriales</taxon>
        <taxon>Pleurostomataceae</taxon>
        <taxon>Pleurostoma</taxon>
    </lineage>
</organism>
<protein>
    <submittedName>
        <fullName evidence="2">Dehydrogenase/reductase SDR family member 12</fullName>
    </submittedName>
</protein>